<sequence length="83" mass="9457">MTNQELAKIFYGIASYLEMEGVAFKPYAYQKAALSLETLEKDVKEIYKKGGIKALEEIPGVGKNIAQKIEEYLKTGKIKYYEK</sequence>
<evidence type="ECO:0000259" key="1">
    <source>
        <dbReference type="Pfam" id="PF14716"/>
    </source>
</evidence>
<proteinExistence type="predicted"/>
<dbReference type="Gene3D" id="1.10.150.110">
    <property type="entry name" value="DNA polymerase beta, N-terminal domain-like"/>
    <property type="match status" value="1"/>
</dbReference>
<reference evidence="2" key="1">
    <citation type="journal article" date="2014" name="Front. Microbiol.">
        <title>High frequency of phylogenetically diverse reductive dehalogenase-homologous genes in deep subseafloor sedimentary metagenomes.</title>
        <authorList>
            <person name="Kawai M."/>
            <person name="Futagami T."/>
            <person name="Toyoda A."/>
            <person name="Takaki Y."/>
            <person name="Nishi S."/>
            <person name="Hori S."/>
            <person name="Arai W."/>
            <person name="Tsubouchi T."/>
            <person name="Morono Y."/>
            <person name="Uchiyama I."/>
            <person name="Ito T."/>
            <person name="Fujiyama A."/>
            <person name="Inagaki F."/>
            <person name="Takami H."/>
        </authorList>
    </citation>
    <scope>NUCLEOTIDE SEQUENCE</scope>
    <source>
        <strain evidence="2">Expedition CK06-06</strain>
    </source>
</reference>
<gene>
    <name evidence="2" type="ORF">S06H3_32704</name>
</gene>
<feature type="non-terminal residue" evidence="2">
    <location>
        <position position="83"/>
    </location>
</feature>
<evidence type="ECO:0000313" key="2">
    <source>
        <dbReference type="EMBL" id="GAI31024.1"/>
    </source>
</evidence>
<organism evidence="2">
    <name type="scientific">marine sediment metagenome</name>
    <dbReference type="NCBI Taxonomy" id="412755"/>
    <lineage>
        <taxon>unclassified sequences</taxon>
        <taxon>metagenomes</taxon>
        <taxon>ecological metagenomes</taxon>
    </lineage>
</organism>
<comment type="caution">
    <text evidence="2">The sequence shown here is derived from an EMBL/GenBank/DDBJ whole genome shotgun (WGS) entry which is preliminary data.</text>
</comment>
<dbReference type="InterPro" id="IPR010996">
    <property type="entry name" value="HHH_MUS81"/>
</dbReference>
<dbReference type="SUPFAM" id="SSF47802">
    <property type="entry name" value="DNA polymerase beta, N-terminal domain-like"/>
    <property type="match status" value="1"/>
</dbReference>
<dbReference type="AlphaFoldDB" id="X1PJI5"/>
<dbReference type="EMBL" id="BARV01019463">
    <property type="protein sequence ID" value="GAI31024.1"/>
    <property type="molecule type" value="Genomic_DNA"/>
</dbReference>
<dbReference type="InterPro" id="IPR027421">
    <property type="entry name" value="DNA_pol_lamdba_lyase_dom_sf"/>
</dbReference>
<name>X1PJI5_9ZZZZ</name>
<feature type="domain" description="Crossover junction endonuclease MUS81-like HHH" evidence="1">
    <location>
        <begin position="1"/>
        <end position="77"/>
    </location>
</feature>
<protein>
    <recommendedName>
        <fullName evidence="1">Crossover junction endonuclease MUS81-like HHH domain-containing protein</fullName>
    </recommendedName>
</protein>
<dbReference type="Pfam" id="PF14716">
    <property type="entry name" value="HHH_8"/>
    <property type="match status" value="1"/>
</dbReference>
<accession>X1PJI5</accession>